<dbReference type="AlphaFoldDB" id="A0A3S5Y465"/>
<evidence type="ECO:0000313" key="2">
    <source>
        <dbReference type="EMBL" id="CBH47323.1"/>
    </source>
</evidence>
<proteinExistence type="predicted"/>
<dbReference type="Proteomes" id="UP001154400">
    <property type="component" value="Chromosome"/>
</dbReference>
<organism evidence="2">
    <name type="scientific">Rhodococcus hoagii (strain 103S)</name>
    <name type="common">Rhodococcus equi</name>
    <dbReference type="NCBI Taxonomy" id="685727"/>
    <lineage>
        <taxon>Bacteria</taxon>
        <taxon>Bacillati</taxon>
        <taxon>Actinomycetota</taxon>
        <taxon>Actinomycetes</taxon>
        <taxon>Mycobacteriales</taxon>
        <taxon>Nocardiaceae</taxon>
        <taxon>Prescottella</taxon>
    </lineage>
</organism>
<dbReference type="InterPro" id="IPR006311">
    <property type="entry name" value="TAT_signal"/>
</dbReference>
<evidence type="ECO:0000256" key="1">
    <source>
        <dbReference type="SAM" id="SignalP"/>
    </source>
</evidence>
<dbReference type="RefSeq" id="WP_013415235.1">
    <property type="nucleotide sequence ID" value="NC_014659.1"/>
</dbReference>
<feature type="chain" id="PRO_5018615342" evidence="1">
    <location>
        <begin position="33"/>
        <end position="150"/>
    </location>
</feature>
<dbReference type="PROSITE" id="PS51318">
    <property type="entry name" value="TAT"/>
    <property type="match status" value="1"/>
</dbReference>
<sequence length="150" mass="14432">MNKNVVTRRRIAVAAASIAAAGALAVPGVAWAQNAIPGGSPVAVAAVNGVGAAATSVVPAATTSPDEVVCGLTVAPLTDTELQTLRDGGVVTKELETVSETGESSTVSFSMAAAVTAADETAAAPVELPADVAATASDSVAATTVTAQAC</sequence>
<dbReference type="KEGG" id="req:REQ_12260"/>
<feature type="signal peptide" evidence="1">
    <location>
        <begin position="1"/>
        <end position="32"/>
    </location>
</feature>
<accession>A0A3S5Y465</accession>
<dbReference type="EMBL" id="FN563149">
    <property type="protein sequence ID" value="CBH47323.1"/>
    <property type="molecule type" value="Genomic_DNA"/>
</dbReference>
<reference evidence="2" key="1">
    <citation type="journal article" date="2010" name="PLoS Genet.">
        <title>The genome of a pathogenic rhodococcus: cooptive virulence underpinned by key gene acquisitions.</title>
        <authorList>
            <person name="Letek M."/>
            <person name="Gonzalez P."/>
            <person name="Macarthur I."/>
            <person name="Rodriguez H."/>
            <person name="Freeman T.C."/>
            <person name="Valero-Rello A."/>
            <person name="Blanco M."/>
            <person name="Buckley T."/>
            <person name="Cherevach I."/>
            <person name="Fahey R."/>
            <person name="Hapeshi A."/>
            <person name="Holdstock J."/>
            <person name="Leadon D."/>
            <person name="Navas J."/>
            <person name="Ocampo A."/>
            <person name="Quail M.A."/>
            <person name="Sanders M."/>
            <person name="Scortti M.M."/>
            <person name="Prescott J.F."/>
            <person name="Fogarty U."/>
            <person name="Meijer W.G."/>
            <person name="Parkhill J."/>
            <person name="Bentley S.D."/>
            <person name="Vazquez-Boland J.A."/>
        </authorList>
    </citation>
    <scope>NUCLEOTIDE SEQUENCE [LARGE SCALE GENOMIC DNA]</scope>
    <source>
        <strain evidence="2 3">103S</strain>
    </source>
</reference>
<name>A0A3S5Y465_RHOH1</name>
<evidence type="ECO:0000313" key="3">
    <source>
        <dbReference type="Proteomes" id="UP000006892"/>
    </source>
</evidence>
<protein>
    <submittedName>
        <fullName evidence="2">Secreted protein</fullName>
    </submittedName>
</protein>
<gene>
    <name evidence="2" type="ordered locus">REQ_12260</name>
</gene>
<keyword evidence="1" id="KW-0732">Signal</keyword>